<sequence length="560" mass="55095">MLMAQPGVVAPWRATYVPGDWYLIAGPTSMVVLEPGSGRAEMIADLWSDVVASASMSDLVDRLAGYGITELPDLAVVFWSQAGMRTLVRGGIQLIDPDSSQPLASGEGIVTWNEVGLGHVTNVRLGLRGQTPNGELLPLSVGVVRVGAVSVSADEDAVVRSPQPLLRSAPAVVGGTASAGTASAGTASAGAASAGAAGAAGAGAAGAGAASAGAATTGAASEPAAAGAGPDDAPAAEAGLAADSAVTAPDEAVVESGESDQSETPAGSGQTGSGQTGSGQTGRRPDLAEDDTGPDFPPLESERSDESAQTGASPGFGLDSPWGPQPGPVGAAAAVGASGASAFAPPGGVGGSTAGAPQFSVEQFEMENDDTQLMGSAEAEGALSTGGPGGGDQGRPGQGRPDQGRGGPLVEAVRCPNGHPNAPGSSVCRVCRSPITPGPPQLIPAPLLARLRAADGTVVDLDRAVLLGRAPSEQRSTAPLPRLVALASPAQDISRTHLQVVPENWQVVVTDLHSTNGTFVTDPGPNGNRGLLPPGQPIPVPIGATLELGEGVTITVEAVD</sequence>
<keyword evidence="1" id="KW-0597">Phosphoprotein</keyword>
<dbReference type="Gene3D" id="2.60.200.20">
    <property type="match status" value="1"/>
</dbReference>
<feature type="compositionally biased region" description="Gly residues" evidence="2">
    <location>
        <begin position="384"/>
        <end position="397"/>
    </location>
</feature>
<evidence type="ECO:0000313" key="4">
    <source>
        <dbReference type="EMBL" id="GAA3637448.1"/>
    </source>
</evidence>
<dbReference type="InterPro" id="IPR000253">
    <property type="entry name" value="FHA_dom"/>
</dbReference>
<name>A0ABP7AQS2_9ACTN</name>
<evidence type="ECO:0000256" key="2">
    <source>
        <dbReference type="SAM" id="MobiDB-lite"/>
    </source>
</evidence>
<dbReference type="InterPro" id="IPR008984">
    <property type="entry name" value="SMAD_FHA_dom_sf"/>
</dbReference>
<dbReference type="Proteomes" id="UP001501490">
    <property type="component" value="Unassembled WGS sequence"/>
</dbReference>
<evidence type="ECO:0000256" key="1">
    <source>
        <dbReference type="ARBA" id="ARBA00022553"/>
    </source>
</evidence>
<protein>
    <recommendedName>
        <fullName evidence="3">FHA domain-containing protein</fullName>
    </recommendedName>
</protein>
<dbReference type="EMBL" id="BAABAB010000044">
    <property type="protein sequence ID" value="GAA3637448.1"/>
    <property type="molecule type" value="Genomic_DNA"/>
</dbReference>
<feature type="region of interest" description="Disordered" evidence="2">
    <location>
        <begin position="221"/>
        <end position="333"/>
    </location>
</feature>
<feature type="compositionally biased region" description="Low complexity" evidence="2">
    <location>
        <begin position="221"/>
        <end position="245"/>
    </location>
</feature>
<keyword evidence="5" id="KW-1185">Reference proteome</keyword>
<accession>A0ABP7AQS2</accession>
<dbReference type="SMART" id="SM00240">
    <property type="entry name" value="FHA"/>
    <property type="match status" value="1"/>
</dbReference>
<feature type="domain" description="FHA" evidence="3">
    <location>
        <begin position="465"/>
        <end position="521"/>
    </location>
</feature>
<evidence type="ECO:0000313" key="5">
    <source>
        <dbReference type="Proteomes" id="UP001501490"/>
    </source>
</evidence>
<proteinExistence type="predicted"/>
<organism evidence="4 5">
    <name type="scientific">Microlunatus ginsengisoli</name>
    <dbReference type="NCBI Taxonomy" id="363863"/>
    <lineage>
        <taxon>Bacteria</taxon>
        <taxon>Bacillati</taxon>
        <taxon>Actinomycetota</taxon>
        <taxon>Actinomycetes</taxon>
        <taxon>Propionibacteriales</taxon>
        <taxon>Propionibacteriaceae</taxon>
        <taxon>Microlunatus</taxon>
    </lineage>
</organism>
<feature type="region of interest" description="Disordered" evidence="2">
    <location>
        <begin position="380"/>
        <end position="423"/>
    </location>
</feature>
<gene>
    <name evidence="4" type="ORF">GCM10022236_44980</name>
</gene>
<evidence type="ECO:0000259" key="3">
    <source>
        <dbReference type="PROSITE" id="PS50006"/>
    </source>
</evidence>
<dbReference type="Pfam" id="PF00498">
    <property type="entry name" value="FHA"/>
    <property type="match status" value="1"/>
</dbReference>
<feature type="compositionally biased region" description="Gly residues" evidence="2">
    <location>
        <begin position="269"/>
        <end position="280"/>
    </location>
</feature>
<dbReference type="CDD" id="cd00060">
    <property type="entry name" value="FHA"/>
    <property type="match status" value="1"/>
</dbReference>
<reference evidence="5" key="1">
    <citation type="journal article" date="2019" name="Int. J. Syst. Evol. Microbiol.">
        <title>The Global Catalogue of Microorganisms (GCM) 10K type strain sequencing project: providing services to taxonomists for standard genome sequencing and annotation.</title>
        <authorList>
            <consortium name="The Broad Institute Genomics Platform"/>
            <consortium name="The Broad Institute Genome Sequencing Center for Infectious Disease"/>
            <person name="Wu L."/>
            <person name="Ma J."/>
        </authorList>
    </citation>
    <scope>NUCLEOTIDE SEQUENCE [LARGE SCALE GENOMIC DNA]</scope>
    <source>
        <strain evidence="5">JCM 16929</strain>
    </source>
</reference>
<dbReference type="SUPFAM" id="SSF49879">
    <property type="entry name" value="SMAD/FHA domain"/>
    <property type="match status" value="1"/>
</dbReference>
<dbReference type="PROSITE" id="PS50006">
    <property type="entry name" value="FHA_DOMAIN"/>
    <property type="match status" value="1"/>
</dbReference>
<comment type="caution">
    <text evidence="4">The sequence shown here is derived from an EMBL/GenBank/DDBJ whole genome shotgun (WGS) entry which is preliminary data.</text>
</comment>